<accession>A0A914VFL2</accession>
<reference evidence="2" key="1">
    <citation type="submission" date="2022-11" db="UniProtKB">
        <authorList>
            <consortium name="WormBaseParasite"/>
        </authorList>
    </citation>
    <scope>IDENTIFICATION</scope>
</reference>
<keyword evidence="1" id="KW-1185">Reference proteome</keyword>
<dbReference type="AlphaFoldDB" id="A0A914VFL2"/>
<sequence length="241" mass="25887">MSSSLNGPLKAISSSGGSLTVLLDCKQFSYLDEANFLFTQLENDPSECGTSKLVFQLSESSPATNVQINHHGGGAASCPAVLITNPQYLSYRGMQLNVSSLQGSMILYGGVDYRPSSNNEIIRFSSYFGMNDVISPMRIPGGVFLVLSTPGSEINLDFQRTDFFSFTSATGGSGAKGLVTSDKFPIPNTDSIYNEFSFNGSGNDSYKYAINVLRYDLGGTGSLTIKSADPNSFFFSDFSKT</sequence>
<name>A0A914VFL2_9BILA</name>
<protein>
    <submittedName>
        <fullName evidence="2">Uncharacterized protein</fullName>
    </submittedName>
</protein>
<proteinExistence type="predicted"/>
<evidence type="ECO:0000313" key="1">
    <source>
        <dbReference type="Proteomes" id="UP000887566"/>
    </source>
</evidence>
<dbReference type="WBParaSite" id="PSAMB.scaffold1899size32801.g15500.t1">
    <property type="protein sequence ID" value="PSAMB.scaffold1899size32801.g15500.t1"/>
    <property type="gene ID" value="PSAMB.scaffold1899size32801.g15500"/>
</dbReference>
<dbReference type="Proteomes" id="UP000887566">
    <property type="component" value="Unplaced"/>
</dbReference>
<organism evidence="1 2">
    <name type="scientific">Plectus sambesii</name>
    <dbReference type="NCBI Taxonomy" id="2011161"/>
    <lineage>
        <taxon>Eukaryota</taxon>
        <taxon>Metazoa</taxon>
        <taxon>Ecdysozoa</taxon>
        <taxon>Nematoda</taxon>
        <taxon>Chromadorea</taxon>
        <taxon>Plectida</taxon>
        <taxon>Plectina</taxon>
        <taxon>Plectoidea</taxon>
        <taxon>Plectidae</taxon>
        <taxon>Plectus</taxon>
    </lineage>
</organism>
<evidence type="ECO:0000313" key="2">
    <source>
        <dbReference type="WBParaSite" id="PSAMB.scaffold1899size32801.g15500.t1"/>
    </source>
</evidence>